<evidence type="ECO:0000256" key="3">
    <source>
        <dbReference type="PROSITE-ProRule" id="PRU00339"/>
    </source>
</evidence>
<dbReference type="InterPro" id="IPR013105">
    <property type="entry name" value="TPR_2"/>
</dbReference>
<organism evidence="6 7">
    <name type="scientific">Thiosulfatimonas sediminis</name>
    <dbReference type="NCBI Taxonomy" id="2675054"/>
    <lineage>
        <taxon>Bacteria</taxon>
        <taxon>Pseudomonadati</taxon>
        <taxon>Pseudomonadota</taxon>
        <taxon>Gammaproteobacteria</taxon>
        <taxon>Thiotrichales</taxon>
        <taxon>Piscirickettsiaceae</taxon>
        <taxon>Thiosulfatimonas</taxon>
    </lineage>
</organism>
<dbReference type="PANTHER" id="PTHR12558">
    <property type="entry name" value="CELL DIVISION CYCLE 16,23,27"/>
    <property type="match status" value="1"/>
</dbReference>
<dbReference type="Proteomes" id="UP000501726">
    <property type="component" value="Chromosome"/>
</dbReference>
<dbReference type="AlphaFoldDB" id="A0A6F8PWW4"/>
<keyword evidence="5" id="KW-0812">Transmembrane</keyword>
<name>A0A6F8PWW4_9GAMM</name>
<sequence>MSVLLEALKKAAEEKNKKAALSENDSSENALSQQSIEPIAKDGTSTVMPSALSTLNLKTNPTSLSSSGLDLDEIVEEPVNTVVSVPLTKQVSGSDELPEFKEASVPTSKLSFSLPTEEFVTSEQLLPRRAAKIEPLDVPIIPDVPEQFADLEKQGTAARATETQTNHSIQLKTSSNHVVTPNLQAPANNGPVDNTSESGKAETNESFGWSLEKLPAYSNDAIEESSEVTDAKNVTTDEKTNNRSKLDKGALANNSVLTKNKHSKPYTAKHFFLKNQKVVVGFVSLTVFTLIGAYSAYYYQVENHRLEASFERYKINPIMVELPKSSPAVISETRVAELDLAPREGIDQGQIPMASVSENPEIRAESQVNESPMVESAQTSLPAKSVAPIAISPSSQQAKPTAKAITEPKVKPLKTNENALVLTTDISTVIQPKRQTINAQISKSRALTAEQLQLADAYQQYQNQEWQAAQELFAKVLAINPSNHKAMLGLAATENYLGQPGKALATYQNVLKIQPGNTYALEAIAEIANATASPSEEWIKQLSDMTEKYPQSAVLQNALGNALAKQNNWFKAQQYYFNAVSLKDTEANFLMNLAVSLDHLGKYQSAEEYYTKALVYAPNSAMLDQNAIKQRLLVLRQFRKNDS</sequence>
<keyword evidence="1" id="KW-0677">Repeat</keyword>
<evidence type="ECO:0000256" key="5">
    <source>
        <dbReference type="SAM" id="Phobius"/>
    </source>
</evidence>
<dbReference type="PANTHER" id="PTHR12558:SF13">
    <property type="entry name" value="CELL DIVISION CYCLE PROTEIN 27 HOMOLOG"/>
    <property type="match status" value="1"/>
</dbReference>
<dbReference type="Pfam" id="PF07719">
    <property type="entry name" value="TPR_2"/>
    <property type="match status" value="1"/>
</dbReference>
<feature type="region of interest" description="Disordered" evidence="4">
    <location>
        <begin position="14"/>
        <end position="45"/>
    </location>
</feature>
<accession>A0A6F8PWW4</accession>
<keyword evidence="2 3" id="KW-0802">TPR repeat</keyword>
<feature type="transmembrane region" description="Helical" evidence="5">
    <location>
        <begin position="278"/>
        <end position="299"/>
    </location>
</feature>
<dbReference type="EMBL" id="AP021889">
    <property type="protein sequence ID" value="BBP46609.1"/>
    <property type="molecule type" value="Genomic_DNA"/>
</dbReference>
<dbReference type="PROSITE" id="PS50005">
    <property type="entry name" value="TPR"/>
    <property type="match status" value="1"/>
</dbReference>
<feature type="compositionally biased region" description="Polar residues" evidence="4">
    <location>
        <begin position="184"/>
        <end position="198"/>
    </location>
</feature>
<reference evidence="7" key="1">
    <citation type="submission" date="2019-11" db="EMBL/GenBank/DDBJ databases">
        <title>Isolation and characterization of two novel species in the genus Thiomicrorhabdus.</title>
        <authorList>
            <person name="Mochizuki J."/>
            <person name="Kojima H."/>
            <person name="Fukui M."/>
        </authorList>
    </citation>
    <scope>NUCLEOTIDE SEQUENCE [LARGE SCALE GENOMIC DNA]</scope>
    <source>
        <strain evidence="7">aks77</strain>
    </source>
</reference>
<dbReference type="SMART" id="SM00028">
    <property type="entry name" value="TPR"/>
    <property type="match status" value="4"/>
</dbReference>
<gene>
    <name evidence="6" type="ORF">THMIRHAS_19820</name>
</gene>
<evidence type="ECO:0000256" key="4">
    <source>
        <dbReference type="SAM" id="MobiDB-lite"/>
    </source>
</evidence>
<evidence type="ECO:0000256" key="1">
    <source>
        <dbReference type="ARBA" id="ARBA00022737"/>
    </source>
</evidence>
<keyword evidence="7" id="KW-1185">Reference proteome</keyword>
<dbReference type="RefSeq" id="WP_173273426.1">
    <property type="nucleotide sequence ID" value="NZ_AP021889.1"/>
</dbReference>
<dbReference type="Gene3D" id="1.25.40.10">
    <property type="entry name" value="Tetratricopeptide repeat domain"/>
    <property type="match status" value="2"/>
</dbReference>
<protein>
    <submittedName>
        <fullName evidence="6">Uncharacterized protein</fullName>
    </submittedName>
</protein>
<evidence type="ECO:0000256" key="2">
    <source>
        <dbReference type="ARBA" id="ARBA00022803"/>
    </source>
</evidence>
<keyword evidence="5" id="KW-0472">Membrane</keyword>
<evidence type="ECO:0000313" key="6">
    <source>
        <dbReference type="EMBL" id="BBP46609.1"/>
    </source>
</evidence>
<dbReference type="KEGG" id="tse:THMIRHAS_19820"/>
<dbReference type="Pfam" id="PF14559">
    <property type="entry name" value="TPR_19"/>
    <property type="match status" value="1"/>
</dbReference>
<dbReference type="InterPro" id="IPR019734">
    <property type="entry name" value="TPR_rpt"/>
</dbReference>
<dbReference type="SUPFAM" id="SSF48452">
    <property type="entry name" value="TPR-like"/>
    <property type="match status" value="1"/>
</dbReference>
<dbReference type="InterPro" id="IPR011990">
    <property type="entry name" value="TPR-like_helical_dom_sf"/>
</dbReference>
<feature type="compositionally biased region" description="Polar residues" evidence="4">
    <location>
        <begin position="27"/>
        <end position="36"/>
    </location>
</feature>
<proteinExistence type="predicted"/>
<keyword evidence="5" id="KW-1133">Transmembrane helix</keyword>
<feature type="region of interest" description="Disordered" evidence="4">
    <location>
        <begin position="223"/>
        <end position="242"/>
    </location>
</feature>
<evidence type="ECO:0000313" key="7">
    <source>
        <dbReference type="Proteomes" id="UP000501726"/>
    </source>
</evidence>
<feature type="repeat" description="TPR" evidence="3">
    <location>
        <begin position="587"/>
        <end position="620"/>
    </location>
</feature>
<feature type="region of interest" description="Disordered" evidence="4">
    <location>
        <begin position="184"/>
        <end position="205"/>
    </location>
</feature>